<dbReference type="EC" id="1.1.1.3" evidence="4 13"/>
<evidence type="ECO:0000256" key="2">
    <source>
        <dbReference type="ARBA" id="ARBA00005062"/>
    </source>
</evidence>
<evidence type="ECO:0000256" key="6">
    <source>
        <dbReference type="ARBA" id="ARBA00022605"/>
    </source>
</evidence>
<feature type="active site" description="Proton donor" evidence="11">
    <location>
        <position position="204"/>
    </location>
</feature>
<evidence type="ECO:0000256" key="14">
    <source>
        <dbReference type="RuleBase" id="RU004171"/>
    </source>
</evidence>
<keyword evidence="17" id="KW-1185">Reference proteome</keyword>
<dbReference type="InterPro" id="IPR005106">
    <property type="entry name" value="Asp/hSer_DH_NAD-bd"/>
</dbReference>
<keyword evidence="10 13" id="KW-0486">Methionine biosynthesis</keyword>
<dbReference type="InterPro" id="IPR001342">
    <property type="entry name" value="HDH_cat"/>
</dbReference>
<feature type="domain" description="ACT" evidence="15">
    <location>
        <begin position="348"/>
        <end position="426"/>
    </location>
</feature>
<dbReference type="Proteomes" id="UP000256514">
    <property type="component" value="Unassembled WGS sequence"/>
</dbReference>
<name>A0A3D8IQ86_9HELI</name>
<evidence type="ECO:0000313" key="17">
    <source>
        <dbReference type="Proteomes" id="UP000256514"/>
    </source>
</evidence>
<dbReference type="InterPro" id="IPR002912">
    <property type="entry name" value="ACT_dom"/>
</dbReference>
<dbReference type="SUPFAM" id="SSF51735">
    <property type="entry name" value="NAD(P)-binding Rossmann-fold domains"/>
    <property type="match status" value="1"/>
</dbReference>
<dbReference type="SUPFAM" id="SSF55021">
    <property type="entry name" value="ACT-like"/>
    <property type="match status" value="1"/>
</dbReference>
<dbReference type="GO" id="GO:0004412">
    <property type="term" value="F:homoserine dehydrogenase activity"/>
    <property type="evidence" value="ECO:0007669"/>
    <property type="project" value="UniProtKB-EC"/>
</dbReference>
<feature type="binding site" evidence="12">
    <location>
        <position position="189"/>
    </location>
    <ligand>
        <name>L-homoserine</name>
        <dbReference type="ChEBI" id="CHEBI:57476"/>
    </ligand>
</feature>
<comment type="pathway">
    <text evidence="2 13">Amino-acid biosynthesis; L-methionine biosynthesis via de novo pathway; L-homoserine from L-aspartate: step 3/3.</text>
</comment>
<comment type="pathway">
    <text evidence="1 13">Amino-acid biosynthesis; L-threonine biosynthesis; L-threonine from L-aspartate: step 3/5.</text>
</comment>
<keyword evidence="7 13" id="KW-0791">Threonine biosynthesis</keyword>
<dbReference type="Pfam" id="PF03447">
    <property type="entry name" value="NAD_binding_3"/>
    <property type="match status" value="1"/>
</dbReference>
<comment type="caution">
    <text evidence="16">The sequence shown here is derived from an EMBL/GenBank/DDBJ whole genome shotgun (WGS) entry which is preliminary data.</text>
</comment>
<proteinExistence type="inferred from homology"/>
<evidence type="ECO:0000256" key="10">
    <source>
        <dbReference type="ARBA" id="ARBA00023167"/>
    </source>
</evidence>
<reference evidence="16 17" key="1">
    <citation type="submission" date="2018-04" db="EMBL/GenBank/DDBJ databases">
        <title>Novel Campyloabacter and Helicobacter Species and Strains.</title>
        <authorList>
            <person name="Mannion A.J."/>
            <person name="Shen Z."/>
            <person name="Fox J.G."/>
        </authorList>
    </citation>
    <scope>NUCLEOTIDE SEQUENCE [LARGE SCALE GENOMIC DNA]</scope>
    <source>
        <strain evidence="16 17">MIT 12-6600</strain>
    </source>
</reference>
<dbReference type="RefSeq" id="WP_095627472.1">
    <property type="nucleotide sequence ID" value="NZ_NXLT01000003.1"/>
</dbReference>
<evidence type="ECO:0000256" key="12">
    <source>
        <dbReference type="PIRSR" id="PIRSR000098-2"/>
    </source>
</evidence>
<keyword evidence="9 13" id="KW-0560">Oxidoreductase</keyword>
<dbReference type="InterPro" id="IPR045865">
    <property type="entry name" value="ACT-like_dom_sf"/>
</dbReference>
<dbReference type="InterPro" id="IPR019811">
    <property type="entry name" value="HDH_CS"/>
</dbReference>
<dbReference type="UniPathway" id="UPA00050">
    <property type="reaction ID" value="UER00063"/>
</dbReference>
<dbReference type="InterPro" id="IPR036291">
    <property type="entry name" value="NAD(P)-bd_dom_sf"/>
</dbReference>
<dbReference type="PROSITE" id="PS01042">
    <property type="entry name" value="HOMOSER_DHGENASE"/>
    <property type="match status" value="1"/>
</dbReference>
<dbReference type="GO" id="GO:0009086">
    <property type="term" value="P:methionine biosynthetic process"/>
    <property type="evidence" value="ECO:0007669"/>
    <property type="project" value="UniProtKB-KW"/>
</dbReference>
<dbReference type="PIRSF" id="PIRSF000098">
    <property type="entry name" value="Homoser_dehydrog"/>
    <property type="match status" value="1"/>
</dbReference>
<dbReference type="CDD" id="cd04881">
    <property type="entry name" value="ACT_HSDH-Hom"/>
    <property type="match status" value="1"/>
</dbReference>
<evidence type="ECO:0000256" key="9">
    <source>
        <dbReference type="ARBA" id="ARBA00023002"/>
    </source>
</evidence>
<dbReference type="NCBIfam" id="NF004976">
    <property type="entry name" value="PRK06349.1"/>
    <property type="match status" value="1"/>
</dbReference>
<dbReference type="Pfam" id="PF01842">
    <property type="entry name" value="ACT"/>
    <property type="match status" value="1"/>
</dbReference>
<dbReference type="Gene3D" id="3.30.360.10">
    <property type="entry name" value="Dihydrodipicolinate Reductase, domain 2"/>
    <property type="match status" value="1"/>
</dbReference>
<evidence type="ECO:0000256" key="4">
    <source>
        <dbReference type="ARBA" id="ARBA00013213"/>
    </source>
</evidence>
<dbReference type="FunFam" id="3.30.360.10:FF:000005">
    <property type="entry name" value="Homoserine dehydrogenase"/>
    <property type="match status" value="1"/>
</dbReference>
<dbReference type="UniPathway" id="UPA00051">
    <property type="reaction ID" value="UER00465"/>
</dbReference>
<evidence type="ECO:0000313" key="16">
    <source>
        <dbReference type="EMBL" id="RDU67253.1"/>
    </source>
</evidence>
<dbReference type="Gene3D" id="3.30.70.260">
    <property type="match status" value="1"/>
</dbReference>
<dbReference type="AlphaFoldDB" id="A0A3D8IQ86"/>
<evidence type="ECO:0000256" key="7">
    <source>
        <dbReference type="ARBA" id="ARBA00022697"/>
    </source>
</evidence>
<evidence type="ECO:0000256" key="13">
    <source>
        <dbReference type="RuleBase" id="RU000579"/>
    </source>
</evidence>
<dbReference type="PROSITE" id="PS51671">
    <property type="entry name" value="ACT"/>
    <property type="match status" value="1"/>
</dbReference>
<dbReference type="PANTHER" id="PTHR43331">
    <property type="entry name" value="HOMOSERINE DEHYDROGENASE"/>
    <property type="match status" value="1"/>
</dbReference>
<dbReference type="InterPro" id="IPR016204">
    <property type="entry name" value="HDH"/>
</dbReference>
<evidence type="ECO:0000256" key="8">
    <source>
        <dbReference type="ARBA" id="ARBA00022857"/>
    </source>
</evidence>
<dbReference type="Gene3D" id="3.40.50.720">
    <property type="entry name" value="NAD(P)-binding Rossmann-like Domain"/>
    <property type="match status" value="1"/>
</dbReference>
<dbReference type="OrthoDB" id="9808167at2"/>
<dbReference type="Pfam" id="PF00742">
    <property type="entry name" value="Homoserine_dh"/>
    <property type="match status" value="1"/>
</dbReference>
<dbReference type="EMBL" id="NXLT01000003">
    <property type="protein sequence ID" value="RDU67253.1"/>
    <property type="molecule type" value="Genomic_DNA"/>
</dbReference>
<keyword evidence="6 13" id="KW-0028">Amino-acid biosynthesis</keyword>
<evidence type="ECO:0000256" key="5">
    <source>
        <dbReference type="ARBA" id="ARBA00013376"/>
    </source>
</evidence>
<evidence type="ECO:0000256" key="3">
    <source>
        <dbReference type="ARBA" id="ARBA00006753"/>
    </source>
</evidence>
<dbReference type="SUPFAM" id="SSF55347">
    <property type="entry name" value="Glyceraldehyde-3-phosphate dehydrogenase-like, C-terminal domain"/>
    <property type="match status" value="1"/>
</dbReference>
<comment type="similarity">
    <text evidence="3 14">Belongs to the homoserine dehydrogenase family.</text>
</comment>
<protein>
    <recommendedName>
        <fullName evidence="5 13">Homoserine dehydrogenase</fullName>
        <ecNumber evidence="4 13">1.1.1.3</ecNumber>
    </recommendedName>
</protein>
<evidence type="ECO:0000256" key="1">
    <source>
        <dbReference type="ARBA" id="ARBA00005056"/>
    </source>
</evidence>
<evidence type="ECO:0000259" key="15">
    <source>
        <dbReference type="PROSITE" id="PS51671"/>
    </source>
</evidence>
<feature type="binding site" evidence="12">
    <location>
        <position position="106"/>
    </location>
    <ligand>
        <name>NADPH</name>
        <dbReference type="ChEBI" id="CHEBI:57783"/>
    </ligand>
</feature>
<dbReference type="GO" id="GO:0009088">
    <property type="term" value="P:threonine biosynthetic process"/>
    <property type="evidence" value="ECO:0007669"/>
    <property type="project" value="UniProtKB-UniPathway"/>
</dbReference>
<comment type="catalytic activity">
    <reaction evidence="13">
        <text>L-homoserine + NADP(+) = L-aspartate 4-semialdehyde + NADPH + H(+)</text>
        <dbReference type="Rhea" id="RHEA:15761"/>
        <dbReference type="ChEBI" id="CHEBI:15378"/>
        <dbReference type="ChEBI" id="CHEBI:57476"/>
        <dbReference type="ChEBI" id="CHEBI:57783"/>
        <dbReference type="ChEBI" id="CHEBI:58349"/>
        <dbReference type="ChEBI" id="CHEBI:537519"/>
        <dbReference type="EC" id="1.1.1.3"/>
    </reaction>
</comment>
<dbReference type="GO" id="GO:0050661">
    <property type="term" value="F:NADP binding"/>
    <property type="evidence" value="ECO:0007669"/>
    <property type="project" value="InterPro"/>
</dbReference>
<sequence length="426" mass="45817">MRSLNIGIIGVGVVGSAVVKILEQNKALISARAGAEFCLKKGVVRDIAKAKKRLGDYVIPLSTDINDVLEDESIDVVLELMGGVHDAYEVAKKTLQKGKALITANKAMLAYHRFELEQIAGDIPIGFEASVGGGIPIIRTLKDGLGSNHILALNAILNGTSNYILTQMFEHNKSFANALKEAQDLGYAEADPTLDINGYDAGAKLLILASLAYGINAVPEDILIEGIEGITTDDMEFAKEFGYVIKLLGIAKRQDDTLELRVHPTLINRDCMIGKVSGVMNGISVLGDCVGESMYYGAGAGGEATASSVISDLIEIARDTHSSMLGFSESIQTSLSLKAPKDILSKYYIRLYTQDKPGVLSQIAQILGDNHISIKAFLQKEHQDKGVAKLLFSTHTSKESDINNALAAFTSLSSVLSEPYKIRIQD</sequence>
<keyword evidence="8 12" id="KW-0521">NADP</keyword>
<gene>
    <name evidence="16" type="ORF">CQA54_04520</name>
</gene>
<feature type="binding site" evidence="12">
    <location>
        <begin position="9"/>
        <end position="16"/>
    </location>
    <ligand>
        <name>NADP(+)</name>
        <dbReference type="ChEBI" id="CHEBI:58349"/>
    </ligand>
</feature>
<dbReference type="PANTHER" id="PTHR43331:SF1">
    <property type="entry name" value="HOMOSERINE DEHYDROGENASE"/>
    <property type="match status" value="1"/>
</dbReference>
<evidence type="ECO:0000256" key="11">
    <source>
        <dbReference type="PIRSR" id="PIRSR000098-1"/>
    </source>
</evidence>
<organism evidence="16 17">
    <name type="scientific">Helicobacter equorum</name>
    <dbReference type="NCBI Taxonomy" id="361872"/>
    <lineage>
        <taxon>Bacteria</taxon>
        <taxon>Pseudomonadati</taxon>
        <taxon>Campylobacterota</taxon>
        <taxon>Epsilonproteobacteria</taxon>
        <taxon>Campylobacterales</taxon>
        <taxon>Helicobacteraceae</taxon>
        <taxon>Helicobacter</taxon>
    </lineage>
</organism>
<accession>A0A3D8IQ86</accession>